<evidence type="ECO:0000259" key="3">
    <source>
        <dbReference type="Pfam" id="PF18935"/>
    </source>
</evidence>
<accession>A0ABX2AMX9</accession>
<reference evidence="4 5" key="1">
    <citation type="submission" date="2020-05" db="EMBL/GenBank/DDBJ databases">
        <title>Distinct polysaccharide utilization as determinants for interspecies competition between intestinal Prevotella spp.</title>
        <authorList>
            <person name="Galvez E.J.C."/>
            <person name="Iljazovic A."/>
            <person name="Strowig T."/>
        </authorList>
    </citation>
    <scope>NUCLEOTIDE SEQUENCE [LARGE SCALE GENOMIC DNA]</scope>
    <source>
        <strain evidence="4 5">PMUR</strain>
    </source>
</reference>
<feature type="domain" description="DUF5683" evidence="3">
    <location>
        <begin position="89"/>
        <end position="256"/>
    </location>
</feature>
<proteinExistence type="predicted"/>
<dbReference type="EMBL" id="JABKKF010000003">
    <property type="protein sequence ID" value="NPD91574.1"/>
    <property type="molecule type" value="Genomic_DNA"/>
</dbReference>
<name>A0ABX2AMX9_9BACT</name>
<evidence type="ECO:0000313" key="4">
    <source>
        <dbReference type="EMBL" id="NPD91574.1"/>
    </source>
</evidence>
<protein>
    <recommendedName>
        <fullName evidence="3">DUF5683 domain-containing protein</fullName>
    </recommendedName>
</protein>
<keyword evidence="1" id="KW-0472">Membrane</keyword>
<organism evidence="4 5">
    <name type="scientific">Xylanibacter muris</name>
    <dbReference type="NCBI Taxonomy" id="2736290"/>
    <lineage>
        <taxon>Bacteria</taxon>
        <taxon>Pseudomonadati</taxon>
        <taxon>Bacteroidota</taxon>
        <taxon>Bacteroidia</taxon>
        <taxon>Bacteroidales</taxon>
        <taxon>Prevotellaceae</taxon>
        <taxon>Xylanibacter</taxon>
    </lineage>
</organism>
<sequence>MNTFFYRNSLGVVVIGCILMAATLNCRAQGHNDTVTPVFLTSTDSIGKAVGKADSIEVVSTVGKEALSTAYADSVRLVDNIHRNMAAWHPDPQRALWMALVLPGAGQIYNRKYWKLPIIYGGFMGCLYAMNWNNMMYKDYSQAYLDIMDDDPNTASYNKFLHLGKKIDSSNEERYKRIFKSRKDRYRRWRDMSFFCMLGVYALSVIDAYVDAELSEFDISKDLSLRVEPAVMTVDGRKSVTNIGAASFGLNCSLRF</sequence>
<dbReference type="Proteomes" id="UP000714420">
    <property type="component" value="Unassembled WGS sequence"/>
</dbReference>
<feature type="signal peptide" evidence="2">
    <location>
        <begin position="1"/>
        <end position="28"/>
    </location>
</feature>
<evidence type="ECO:0000256" key="1">
    <source>
        <dbReference type="SAM" id="Phobius"/>
    </source>
</evidence>
<keyword evidence="5" id="KW-1185">Reference proteome</keyword>
<feature type="chain" id="PRO_5047190325" description="DUF5683 domain-containing protein" evidence="2">
    <location>
        <begin position="29"/>
        <end position="256"/>
    </location>
</feature>
<keyword evidence="1" id="KW-1133">Transmembrane helix</keyword>
<dbReference type="InterPro" id="IPR043738">
    <property type="entry name" value="DUF5683"/>
</dbReference>
<evidence type="ECO:0000313" key="5">
    <source>
        <dbReference type="Proteomes" id="UP000714420"/>
    </source>
</evidence>
<keyword evidence="1" id="KW-0812">Transmembrane</keyword>
<comment type="caution">
    <text evidence="4">The sequence shown here is derived from an EMBL/GenBank/DDBJ whole genome shotgun (WGS) entry which is preliminary data.</text>
</comment>
<dbReference type="Pfam" id="PF18935">
    <property type="entry name" value="DUF5683"/>
    <property type="match status" value="1"/>
</dbReference>
<keyword evidence="2" id="KW-0732">Signal</keyword>
<gene>
    <name evidence="4" type="ORF">HPS56_04255</name>
</gene>
<feature type="transmembrane region" description="Helical" evidence="1">
    <location>
        <begin position="113"/>
        <end position="130"/>
    </location>
</feature>
<feature type="transmembrane region" description="Helical" evidence="1">
    <location>
        <begin position="192"/>
        <end position="210"/>
    </location>
</feature>
<evidence type="ECO:0000256" key="2">
    <source>
        <dbReference type="SAM" id="SignalP"/>
    </source>
</evidence>